<evidence type="ECO:0000313" key="2">
    <source>
        <dbReference type="Proteomes" id="UP000683139"/>
    </source>
</evidence>
<name>A0A919YQM1_9BACL</name>
<dbReference type="AlphaFoldDB" id="A0A919YQM1"/>
<dbReference type="Proteomes" id="UP000683139">
    <property type="component" value="Unassembled WGS sequence"/>
</dbReference>
<evidence type="ECO:0000313" key="1">
    <source>
        <dbReference type="EMBL" id="GIP16444.1"/>
    </source>
</evidence>
<dbReference type="EMBL" id="BOSE01000003">
    <property type="protein sequence ID" value="GIP16444.1"/>
    <property type="molecule type" value="Genomic_DNA"/>
</dbReference>
<gene>
    <name evidence="1" type="ORF">J40TS1_20860</name>
</gene>
<dbReference type="RefSeq" id="WP_213514704.1">
    <property type="nucleotide sequence ID" value="NZ_BOSE01000003.1"/>
</dbReference>
<sequence length="225" mass="25835">MNRFVPTHFKVLIASLAVALAASLIANLYWFSSSRNDKLENFSHQQYNQVLSDYENAILSTSQLILSILDDAINNKNIDKEELLILYKSYEALKEDQIQYAYYVQAYSSPEGKNATKRELNNESITLNYVPGFIYFNSSLALFKELLLQSGSHTDIVVTPELEQKLQLVNEIVRLNTSIYEKYINEDFTPSSNEAILTRLKLQKELTTSFTKLVELDVELSRLDK</sequence>
<protein>
    <submittedName>
        <fullName evidence="1">Uncharacterized protein</fullName>
    </submittedName>
</protein>
<keyword evidence="2" id="KW-1185">Reference proteome</keyword>
<proteinExistence type="predicted"/>
<accession>A0A919YQM1</accession>
<organism evidence="1 2">
    <name type="scientific">Paenibacillus montaniterrae</name>
    <dbReference type="NCBI Taxonomy" id="429341"/>
    <lineage>
        <taxon>Bacteria</taxon>
        <taxon>Bacillati</taxon>
        <taxon>Bacillota</taxon>
        <taxon>Bacilli</taxon>
        <taxon>Bacillales</taxon>
        <taxon>Paenibacillaceae</taxon>
        <taxon>Paenibacillus</taxon>
    </lineage>
</organism>
<reference evidence="1" key="1">
    <citation type="submission" date="2021-03" db="EMBL/GenBank/DDBJ databases">
        <title>Antimicrobial resistance genes in bacteria isolated from Japanese honey, and their potential for conferring macrolide and lincosamide resistance in the American foulbrood pathogen Paenibacillus larvae.</title>
        <authorList>
            <person name="Okamoto M."/>
            <person name="Kumagai M."/>
            <person name="Kanamori H."/>
            <person name="Takamatsu D."/>
        </authorList>
    </citation>
    <scope>NUCLEOTIDE SEQUENCE</scope>
    <source>
        <strain evidence="1">J40TS1</strain>
    </source>
</reference>
<comment type="caution">
    <text evidence="1">The sequence shown here is derived from an EMBL/GenBank/DDBJ whole genome shotgun (WGS) entry which is preliminary data.</text>
</comment>